<accession>A0A329RXF9</accession>
<dbReference type="Proteomes" id="UP000697107">
    <property type="component" value="Unassembled WGS sequence"/>
</dbReference>
<dbReference type="Proteomes" id="UP000760860">
    <property type="component" value="Unassembled WGS sequence"/>
</dbReference>
<dbReference type="VEuPathDB" id="FungiDB:PC110_g14235"/>
<keyword evidence="4" id="KW-0808">Transferase</keyword>
<proteinExistence type="predicted"/>
<dbReference type="GO" id="GO:0045944">
    <property type="term" value="P:positive regulation of transcription by RNA polymerase II"/>
    <property type="evidence" value="ECO:0007669"/>
    <property type="project" value="TreeGrafter"/>
</dbReference>
<dbReference type="InterPro" id="IPR038547">
    <property type="entry name" value="RING_CBP-p300_sf"/>
</dbReference>
<evidence type="ECO:0000256" key="15">
    <source>
        <dbReference type="SAM" id="MobiDB-lite"/>
    </source>
</evidence>
<dbReference type="InterPro" id="IPR031162">
    <property type="entry name" value="CBP_P300_HAT"/>
</dbReference>
<dbReference type="InterPro" id="IPR001965">
    <property type="entry name" value="Znf_PHD"/>
</dbReference>
<feature type="domain" description="CBP/p300-type HAT" evidence="17">
    <location>
        <begin position="475"/>
        <end position="865"/>
    </location>
</feature>
<gene>
    <name evidence="20" type="ORF">PC110_g14235</name>
    <name evidence="18" type="ORF">PC118_g3389</name>
    <name evidence="19" type="ORF">PC129_g8909</name>
</gene>
<feature type="domain" description="Bromo" evidence="16">
    <location>
        <begin position="155"/>
        <end position="219"/>
    </location>
</feature>
<dbReference type="PANTHER" id="PTHR13808">
    <property type="entry name" value="CBP/P300-RELATED"/>
    <property type="match status" value="1"/>
</dbReference>
<keyword evidence="10 14" id="KW-0103">Bromodomain</keyword>
<dbReference type="AlphaFoldDB" id="A0A329RXF9"/>
<dbReference type="GO" id="GO:0000123">
    <property type="term" value="C:histone acetyltransferase complex"/>
    <property type="evidence" value="ECO:0007669"/>
    <property type="project" value="TreeGrafter"/>
</dbReference>
<evidence type="ECO:0000259" key="17">
    <source>
        <dbReference type="PROSITE" id="PS51727"/>
    </source>
</evidence>
<dbReference type="GO" id="GO:0031490">
    <property type="term" value="F:chromatin DNA binding"/>
    <property type="evidence" value="ECO:0007669"/>
    <property type="project" value="TreeGrafter"/>
</dbReference>
<evidence type="ECO:0000313" key="18">
    <source>
        <dbReference type="EMBL" id="KAG2994655.1"/>
    </source>
</evidence>
<keyword evidence="12" id="KW-0539">Nucleus</keyword>
<keyword evidence="5" id="KW-0479">Metal-binding</keyword>
<dbReference type="Proteomes" id="UP000251314">
    <property type="component" value="Unassembled WGS sequence"/>
</dbReference>
<dbReference type="OrthoDB" id="899at2759"/>
<keyword evidence="8" id="KW-0156">Chromatin regulator</keyword>
<dbReference type="SUPFAM" id="SSF57903">
    <property type="entry name" value="FYVE/PHD zinc finger"/>
    <property type="match status" value="1"/>
</dbReference>
<evidence type="ECO:0000256" key="6">
    <source>
        <dbReference type="ARBA" id="ARBA00022771"/>
    </source>
</evidence>
<evidence type="ECO:0000256" key="8">
    <source>
        <dbReference type="ARBA" id="ARBA00022853"/>
    </source>
</evidence>
<dbReference type="PROSITE" id="PS50014">
    <property type="entry name" value="BROMODOMAIN_2"/>
    <property type="match status" value="1"/>
</dbReference>
<evidence type="ECO:0000256" key="14">
    <source>
        <dbReference type="PROSITE-ProRule" id="PRU00035"/>
    </source>
</evidence>
<keyword evidence="21" id="KW-1185">Reference proteome</keyword>
<evidence type="ECO:0000259" key="16">
    <source>
        <dbReference type="PROSITE" id="PS50014"/>
    </source>
</evidence>
<evidence type="ECO:0000256" key="13">
    <source>
        <dbReference type="ARBA" id="ARBA00048017"/>
    </source>
</evidence>
<dbReference type="SUPFAM" id="SSF47370">
    <property type="entry name" value="Bromodomain"/>
    <property type="match status" value="1"/>
</dbReference>
<dbReference type="InterPro" id="IPR013178">
    <property type="entry name" value="Histone_AcTrfase_Rtt109/CBP"/>
</dbReference>
<comment type="caution">
    <text evidence="20">The sequence shown here is derived from an EMBL/GenBank/DDBJ whole genome shotgun (WGS) entry which is preliminary data.</text>
</comment>
<dbReference type="SMART" id="SM01250">
    <property type="entry name" value="KAT11"/>
    <property type="match status" value="1"/>
</dbReference>
<reference evidence="19" key="2">
    <citation type="submission" date="2018-05" db="EMBL/GenBank/DDBJ databases">
        <title>Effector identification in a new, highly contiguous assembly of the strawberry crown rot pathogen Phytophthora cactorum.</title>
        <authorList>
            <person name="Armitage A.D."/>
            <person name="Nellist C.F."/>
            <person name="Bates H."/>
            <person name="Vickerstaff R.J."/>
            <person name="Harrison R.J."/>
        </authorList>
    </citation>
    <scope>NUCLEOTIDE SEQUENCE</scope>
    <source>
        <strain evidence="18">P415</strain>
        <strain evidence="19">P421</strain>
    </source>
</reference>
<organism evidence="20 21">
    <name type="scientific">Phytophthora cactorum</name>
    <dbReference type="NCBI Taxonomy" id="29920"/>
    <lineage>
        <taxon>Eukaryota</taxon>
        <taxon>Sar</taxon>
        <taxon>Stramenopiles</taxon>
        <taxon>Oomycota</taxon>
        <taxon>Peronosporomycetes</taxon>
        <taxon>Peronosporales</taxon>
        <taxon>Peronosporaceae</taxon>
        <taxon>Phytophthora</taxon>
    </lineage>
</organism>
<comment type="subcellular location">
    <subcellularLocation>
        <location evidence="2">Nucleus</location>
    </subcellularLocation>
</comment>
<dbReference type="GO" id="GO:0004402">
    <property type="term" value="F:histone acetyltransferase activity"/>
    <property type="evidence" value="ECO:0007669"/>
    <property type="project" value="InterPro"/>
</dbReference>
<evidence type="ECO:0000313" key="20">
    <source>
        <dbReference type="EMBL" id="RAW29403.1"/>
    </source>
</evidence>
<evidence type="ECO:0000313" key="21">
    <source>
        <dbReference type="Proteomes" id="UP000251314"/>
    </source>
</evidence>
<dbReference type="InterPro" id="IPR001487">
    <property type="entry name" value="Bromodomain"/>
</dbReference>
<evidence type="ECO:0000256" key="2">
    <source>
        <dbReference type="ARBA" id="ARBA00004123"/>
    </source>
</evidence>
<dbReference type="InterPro" id="IPR036427">
    <property type="entry name" value="Bromodomain-like_sf"/>
</dbReference>
<dbReference type="Gene3D" id="1.20.920.10">
    <property type="entry name" value="Bromodomain-like"/>
    <property type="match status" value="1"/>
</dbReference>
<evidence type="ECO:0000256" key="9">
    <source>
        <dbReference type="ARBA" id="ARBA00023015"/>
    </source>
</evidence>
<comment type="function">
    <text evidence="1">Acetyltransferase enzyme. Acetylates histones, giving a specific tag for transcriptional activation.</text>
</comment>
<dbReference type="InterPro" id="IPR013083">
    <property type="entry name" value="Znf_RING/FYVE/PHD"/>
</dbReference>
<dbReference type="GO" id="GO:0005667">
    <property type="term" value="C:transcription regulator complex"/>
    <property type="evidence" value="ECO:0007669"/>
    <property type="project" value="TreeGrafter"/>
</dbReference>
<evidence type="ECO:0000256" key="1">
    <source>
        <dbReference type="ARBA" id="ARBA00002581"/>
    </source>
</evidence>
<evidence type="ECO:0000256" key="12">
    <source>
        <dbReference type="ARBA" id="ARBA00023242"/>
    </source>
</evidence>
<reference evidence="20 21" key="1">
    <citation type="submission" date="2018-01" db="EMBL/GenBank/DDBJ databases">
        <title>Draft genome of the strawberry crown rot pathogen Phytophthora cactorum.</title>
        <authorList>
            <person name="Armitage A.D."/>
            <person name="Lysoe E."/>
            <person name="Nellist C.F."/>
            <person name="Harrison R.J."/>
            <person name="Brurberg M.B."/>
        </authorList>
    </citation>
    <scope>NUCLEOTIDE SEQUENCE [LARGE SCALE GENOMIC DNA]</scope>
    <source>
        <strain evidence="20 21">10300</strain>
    </source>
</reference>
<dbReference type="SMART" id="SM00297">
    <property type="entry name" value="BROMO"/>
    <property type="match status" value="1"/>
</dbReference>
<dbReference type="SMART" id="SM00249">
    <property type="entry name" value="PHD"/>
    <property type="match status" value="1"/>
</dbReference>
<keyword evidence="11" id="KW-0804">Transcription</keyword>
<dbReference type="PROSITE" id="PS51727">
    <property type="entry name" value="CBP_P300_HAT"/>
    <property type="match status" value="1"/>
</dbReference>
<evidence type="ECO:0000256" key="10">
    <source>
        <dbReference type="ARBA" id="ARBA00023117"/>
    </source>
</evidence>
<dbReference type="Gene3D" id="2.10.110.40">
    <property type="match status" value="1"/>
</dbReference>
<evidence type="ECO:0000256" key="5">
    <source>
        <dbReference type="ARBA" id="ARBA00022723"/>
    </source>
</evidence>
<keyword evidence="7" id="KW-0862">Zinc</keyword>
<evidence type="ECO:0000256" key="11">
    <source>
        <dbReference type="ARBA" id="ARBA00023163"/>
    </source>
</evidence>
<evidence type="ECO:0000256" key="4">
    <source>
        <dbReference type="ARBA" id="ARBA00022679"/>
    </source>
</evidence>
<keyword evidence="9" id="KW-0805">Transcription regulation</keyword>
<evidence type="ECO:0000313" key="19">
    <source>
        <dbReference type="EMBL" id="KAG3220328.1"/>
    </source>
</evidence>
<dbReference type="EMBL" id="MJFZ01000429">
    <property type="protein sequence ID" value="RAW29403.1"/>
    <property type="molecule type" value="Genomic_DNA"/>
</dbReference>
<dbReference type="EC" id="2.3.1.48" evidence="3"/>
<dbReference type="GO" id="GO:0005634">
    <property type="term" value="C:nucleus"/>
    <property type="evidence" value="ECO:0007669"/>
    <property type="project" value="UniProtKB-SubCell"/>
</dbReference>
<dbReference type="STRING" id="29920.A0A329RXF9"/>
<feature type="region of interest" description="Disordered" evidence="15">
    <location>
        <begin position="1"/>
        <end position="46"/>
    </location>
</feature>
<dbReference type="Gene3D" id="3.30.40.10">
    <property type="entry name" value="Zinc/RING finger domain, C3HC4 (zinc finger)"/>
    <property type="match status" value="1"/>
</dbReference>
<protein>
    <recommendedName>
        <fullName evidence="3">histone acetyltransferase</fullName>
        <ecNumber evidence="3">2.3.1.48</ecNumber>
    </recommendedName>
</protein>
<evidence type="ECO:0000256" key="7">
    <source>
        <dbReference type="ARBA" id="ARBA00022833"/>
    </source>
</evidence>
<dbReference type="GO" id="GO:0003713">
    <property type="term" value="F:transcription coactivator activity"/>
    <property type="evidence" value="ECO:0007669"/>
    <property type="project" value="TreeGrafter"/>
</dbReference>
<dbReference type="Pfam" id="PF00439">
    <property type="entry name" value="Bromodomain"/>
    <property type="match status" value="1"/>
</dbReference>
<feature type="compositionally biased region" description="Polar residues" evidence="15">
    <location>
        <begin position="16"/>
        <end position="29"/>
    </location>
</feature>
<dbReference type="EMBL" id="RCMV01000269">
    <property type="protein sequence ID" value="KAG3220328.1"/>
    <property type="molecule type" value="Genomic_DNA"/>
</dbReference>
<evidence type="ECO:0000256" key="3">
    <source>
        <dbReference type="ARBA" id="ARBA00013184"/>
    </source>
</evidence>
<sequence length="868" mass="98011">MGLNTRALSCERGKTSAASKRQAFEQSAPTLEPSGGGLATPAPADATVTPHGVKRALGAAPTCAPSDKKLKLEVKEGAPCGQETEGENTGTVVIRKQRCLTVRSSSRSAALSPLNAATAEQIRQHLRDVRRELFLRPILAIVSKLMFHKGNHGFFNVRVDPVVWNIPHYFEVVKHPMDLAIVKNKCLNLKYATADECADEIRLVFNNACLFNPPGHIVHESAAMLLREFEADYAKYKTKAEAMAKRRDEHSCPFCLDNVCGICNEKCINFEPPFVMCSGACRQRIKRHAVYYKTPDGQYHWCSKCFTSLPKMLKLKVAPSLNADHETTTPATEYALSKFALLKAKFMDELTEPWVQCDQCSGWVHQICALFNACENADEEEEVMYTCPLCRLEELDAEEKNNELGMSPMETSVEDFPVKVEKDFLRSHSPALKRRPYTKDFTRALGFDEEIEEKVFDYLTRVDIDAVDASTTSSFVKSQDLQSCDLSRFMQKWVEQHLENLGEHEAAQSIVVKVVSSIKSSCHVSSVVREHFRSATQEYPQTIDYTSKVIFVFQMINGVEVCIFSMYVQEYDKHCQLPANRNRTYIAYLDSLVYMRPRHVRTSLFHQILISYLASCKANGYEYAHIWACPTTRGGDFIYWCHPSFQKNPGKERLLQWYLSMAKKAKELGVVFACDDLYTREFELLEETLDTQLPPHFDGDYWPSEAERLAASPPKRGRKDANTASACSAKFRKRVSESVKSACESLFVIALQPTCAACKQLIVNAAYWRATNVDAYYCSKCLGAVADAIVTAAGQEAVLTEVSPANFAEACSRNKMEEAEMSCPFLDYRPNMLKNCEEHHYQFDSFRRAKYSTMMLVYQISSAQRSAQ</sequence>
<dbReference type="PRINTS" id="PR00503">
    <property type="entry name" value="BROMODOMAIN"/>
</dbReference>
<keyword evidence="6" id="KW-0863">Zinc-finger</keyword>
<dbReference type="PANTHER" id="PTHR13808:SF1">
    <property type="entry name" value="HISTONE ACETYLTRANSFERASE"/>
    <property type="match status" value="1"/>
</dbReference>
<dbReference type="InterPro" id="IPR011011">
    <property type="entry name" value="Znf_FYVE_PHD"/>
</dbReference>
<dbReference type="Pfam" id="PF08214">
    <property type="entry name" value="HAT_KAT11"/>
    <property type="match status" value="1"/>
</dbReference>
<dbReference type="EMBL" id="RCML01000057">
    <property type="protein sequence ID" value="KAG2994655.1"/>
    <property type="molecule type" value="Genomic_DNA"/>
</dbReference>
<dbReference type="GO" id="GO:0008270">
    <property type="term" value="F:zinc ion binding"/>
    <property type="evidence" value="ECO:0007669"/>
    <property type="project" value="UniProtKB-KW"/>
</dbReference>
<name>A0A329RXF9_9STRA</name>
<comment type="catalytic activity">
    <reaction evidence="13">
        <text>L-lysyl-[protein] + acetyl-CoA = N(6)-acetyl-L-lysyl-[protein] + CoA + H(+)</text>
        <dbReference type="Rhea" id="RHEA:45948"/>
        <dbReference type="Rhea" id="RHEA-COMP:9752"/>
        <dbReference type="Rhea" id="RHEA-COMP:10731"/>
        <dbReference type="ChEBI" id="CHEBI:15378"/>
        <dbReference type="ChEBI" id="CHEBI:29969"/>
        <dbReference type="ChEBI" id="CHEBI:57287"/>
        <dbReference type="ChEBI" id="CHEBI:57288"/>
        <dbReference type="ChEBI" id="CHEBI:61930"/>
        <dbReference type="EC" id="2.3.1.48"/>
    </reaction>
</comment>